<organism evidence="1 2">
    <name type="scientific">Viridothelium virens</name>
    <name type="common">Speckled blister lichen</name>
    <name type="synonym">Trypethelium virens</name>
    <dbReference type="NCBI Taxonomy" id="1048519"/>
    <lineage>
        <taxon>Eukaryota</taxon>
        <taxon>Fungi</taxon>
        <taxon>Dikarya</taxon>
        <taxon>Ascomycota</taxon>
        <taxon>Pezizomycotina</taxon>
        <taxon>Dothideomycetes</taxon>
        <taxon>Dothideomycetes incertae sedis</taxon>
        <taxon>Trypetheliales</taxon>
        <taxon>Trypetheliaceae</taxon>
        <taxon>Viridothelium</taxon>
    </lineage>
</organism>
<accession>A0A6A6HK34</accession>
<dbReference type="EMBL" id="ML991778">
    <property type="protein sequence ID" value="KAF2237873.1"/>
    <property type="molecule type" value="Genomic_DNA"/>
</dbReference>
<evidence type="ECO:0000313" key="2">
    <source>
        <dbReference type="Proteomes" id="UP000800092"/>
    </source>
</evidence>
<dbReference type="AlphaFoldDB" id="A0A6A6HK34"/>
<name>A0A6A6HK34_VIRVR</name>
<dbReference type="Proteomes" id="UP000800092">
    <property type="component" value="Unassembled WGS sequence"/>
</dbReference>
<evidence type="ECO:0000313" key="1">
    <source>
        <dbReference type="EMBL" id="KAF2237873.1"/>
    </source>
</evidence>
<reference evidence="1" key="1">
    <citation type="journal article" date="2020" name="Stud. Mycol.">
        <title>101 Dothideomycetes genomes: a test case for predicting lifestyles and emergence of pathogens.</title>
        <authorList>
            <person name="Haridas S."/>
            <person name="Albert R."/>
            <person name="Binder M."/>
            <person name="Bloem J."/>
            <person name="Labutti K."/>
            <person name="Salamov A."/>
            <person name="Andreopoulos B."/>
            <person name="Baker S."/>
            <person name="Barry K."/>
            <person name="Bills G."/>
            <person name="Bluhm B."/>
            <person name="Cannon C."/>
            <person name="Castanera R."/>
            <person name="Culley D."/>
            <person name="Daum C."/>
            <person name="Ezra D."/>
            <person name="Gonzalez J."/>
            <person name="Henrissat B."/>
            <person name="Kuo A."/>
            <person name="Liang C."/>
            <person name="Lipzen A."/>
            <person name="Lutzoni F."/>
            <person name="Magnuson J."/>
            <person name="Mondo S."/>
            <person name="Nolan M."/>
            <person name="Ohm R."/>
            <person name="Pangilinan J."/>
            <person name="Park H.-J."/>
            <person name="Ramirez L."/>
            <person name="Alfaro M."/>
            <person name="Sun H."/>
            <person name="Tritt A."/>
            <person name="Yoshinaga Y."/>
            <person name="Zwiers L.-H."/>
            <person name="Turgeon B."/>
            <person name="Goodwin S."/>
            <person name="Spatafora J."/>
            <person name="Crous P."/>
            <person name="Grigoriev I."/>
        </authorList>
    </citation>
    <scope>NUCLEOTIDE SEQUENCE</scope>
    <source>
        <strain evidence="1">Tuck. ex Michener</strain>
    </source>
</reference>
<sequence>MYRRLRMLRVWKRQRRQARSALLSTEQHWKAFQNDRKLFQHLTQILLHIFLTWDIGKSMGFSYTVKKTQCACHVAAPYCCLQSMAQINGI</sequence>
<protein>
    <submittedName>
        <fullName evidence="1">Uncharacterized protein</fullName>
    </submittedName>
</protein>
<gene>
    <name evidence="1" type="ORF">EV356DRAFT_509777</name>
</gene>
<keyword evidence="2" id="KW-1185">Reference proteome</keyword>
<proteinExistence type="predicted"/>